<name>A0ABS1UBY2_9PROT</name>
<evidence type="ECO:0000256" key="1">
    <source>
        <dbReference type="ARBA" id="ARBA00001913"/>
    </source>
</evidence>
<proteinExistence type="predicted"/>
<accession>A0ABS1UBY2</accession>
<dbReference type="SUPFAM" id="SSF51120">
    <property type="entry name" value="beta-Roll"/>
    <property type="match status" value="2"/>
</dbReference>
<dbReference type="InterPro" id="IPR050557">
    <property type="entry name" value="RTX_toxin/Mannuronan_C5-epim"/>
</dbReference>
<keyword evidence="8" id="KW-1185">Reference proteome</keyword>
<comment type="subcellular location">
    <subcellularLocation>
        <location evidence="2">Secreted</location>
    </subcellularLocation>
</comment>
<dbReference type="PANTHER" id="PTHR38340:SF1">
    <property type="entry name" value="S-LAYER PROTEIN"/>
    <property type="match status" value="1"/>
</dbReference>
<evidence type="ECO:0000313" key="8">
    <source>
        <dbReference type="Proteomes" id="UP000660885"/>
    </source>
</evidence>
<dbReference type="Proteomes" id="UP000660885">
    <property type="component" value="Unassembled WGS sequence"/>
</dbReference>
<sequence>MAKTLPRLVLGTGAADSLFGGDGEDVVLGLGGDDSLDSGAGRDVVLGGAGKDLIFGGDGGDWILGGAGNDSIIGDRNSTTTAPGLEPGTGDDNLFGNEGDDLVQGGRGNDHLRGGEGADFVLGGSDSDTVEGGAGNDVLYGGRPQLQGFESAEPQDGADLVLGGAGDDDMGGGRGDDVLRGGTGDDTVAGGYDADTLSGGAGSDLFAFGTSGSDPYRNTVAVVDTGLGPEADVVLDFQQGLDRIDLSVLNSFVFRFVASGDLAYRFVGQQAFSGEGPEVRYDIVGGRTVIQLDGVTPTFVSRPTEDSLGFVEVPTDGVADAEIVLGGVFQLTEGDFIL</sequence>
<dbReference type="InterPro" id="IPR011049">
    <property type="entry name" value="Serralysin-like_metalloprot_C"/>
</dbReference>
<dbReference type="InterPro" id="IPR001343">
    <property type="entry name" value="Hemolysn_Ca-bd"/>
</dbReference>
<gene>
    <name evidence="7" type="ORF">JMJ56_29920</name>
</gene>
<comment type="cofactor">
    <cofactor evidence="1">
        <name>Ca(2+)</name>
        <dbReference type="ChEBI" id="CHEBI:29108"/>
    </cofactor>
</comment>
<dbReference type="Gene3D" id="2.150.10.10">
    <property type="entry name" value="Serralysin-like metalloprotease, C-terminal"/>
    <property type="match status" value="3"/>
</dbReference>
<protein>
    <recommendedName>
        <fullName evidence="6">Peptidase M10 serralysin C-terminal domain-containing protein</fullName>
    </recommendedName>
</protein>
<evidence type="ECO:0000256" key="3">
    <source>
        <dbReference type="ARBA" id="ARBA00022525"/>
    </source>
</evidence>
<feature type="domain" description="Peptidase M10 serralysin C-terminal" evidence="6">
    <location>
        <begin position="128"/>
        <end position="282"/>
    </location>
</feature>
<dbReference type="RefSeq" id="WP_202835410.1">
    <property type="nucleotide sequence ID" value="NZ_JAETWB010000052.1"/>
</dbReference>
<keyword evidence="4" id="KW-0677">Repeat</keyword>
<evidence type="ECO:0000313" key="7">
    <source>
        <dbReference type="EMBL" id="MBL6082198.1"/>
    </source>
</evidence>
<dbReference type="PANTHER" id="PTHR38340">
    <property type="entry name" value="S-LAYER PROTEIN"/>
    <property type="match status" value="1"/>
</dbReference>
<comment type="caution">
    <text evidence="7">The sequence shown here is derived from an EMBL/GenBank/DDBJ whole genome shotgun (WGS) entry which is preliminary data.</text>
</comment>
<evidence type="ECO:0000256" key="4">
    <source>
        <dbReference type="ARBA" id="ARBA00022737"/>
    </source>
</evidence>
<evidence type="ECO:0000256" key="5">
    <source>
        <dbReference type="SAM" id="MobiDB-lite"/>
    </source>
</evidence>
<dbReference type="Pfam" id="PF08548">
    <property type="entry name" value="Peptidase_M10_C"/>
    <property type="match status" value="1"/>
</dbReference>
<organism evidence="7 8">
    <name type="scientific">Belnapia arida</name>
    <dbReference type="NCBI Taxonomy" id="2804533"/>
    <lineage>
        <taxon>Bacteria</taxon>
        <taxon>Pseudomonadati</taxon>
        <taxon>Pseudomonadota</taxon>
        <taxon>Alphaproteobacteria</taxon>
        <taxon>Acetobacterales</taxon>
        <taxon>Roseomonadaceae</taxon>
        <taxon>Belnapia</taxon>
    </lineage>
</organism>
<reference evidence="7 8" key="1">
    <citation type="submission" date="2021-01" db="EMBL/GenBank/DDBJ databases">
        <title>Belnapia mucosa sp. nov. and Belnapia arida sp. nov., isolated from the Tabernas Desert (Almeria, Spain).</title>
        <authorList>
            <person name="Molina-Menor E."/>
            <person name="Vidal-Verdu A."/>
            <person name="Calonge A."/>
            <person name="Satari L."/>
            <person name="Pereto J."/>
            <person name="Porcar M."/>
        </authorList>
    </citation>
    <scope>NUCLEOTIDE SEQUENCE [LARGE SCALE GENOMIC DNA]</scope>
    <source>
        <strain evidence="7 8">T18</strain>
    </source>
</reference>
<evidence type="ECO:0000259" key="6">
    <source>
        <dbReference type="Pfam" id="PF08548"/>
    </source>
</evidence>
<evidence type="ECO:0000256" key="2">
    <source>
        <dbReference type="ARBA" id="ARBA00004613"/>
    </source>
</evidence>
<keyword evidence="3" id="KW-0964">Secreted</keyword>
<feature type="region of interest" description="Disordered" evidence="5">
    <location>
        <begin position="74"/>
        <end position="98"/>
    </location>
</feature>
<dbReference type="InterPro" id="IPR013858">
    <property type="entry name" value="Peptidase_M10B_C"/>
</dbReference>
<dbReference type="Pfam" id="PF00353">
    <property type="entry name" value="HemolysinCabind"/>
    <property type="match status" value="4"/>
</dbReference>
<dbReference type="PRINTS" id="PR00313">
    <property type="entry name" value="CABNDNGRPT"/>
</dbReference>
<dbReference type="EMBL" id="JAETWB010000052">
    <property type="protein sequence ID" value="MBL6082198.1"/>
    <property type="molecule type" value="Genomic_DNA"/>
</dbReference>